<dbReference type="EMBL" id="AP014925">
    <property type="protein sequence ID" value="BAR95209.1"/>
    <property type="molecule type" value="Genomic_DNA"/>
</dbReference>
<dbReference type="Proteomes" id="UP000067008">
    <property type="component" value="Chromosome 2"/>
</dbReference>
<evidence type="ECO:0000313" key="1">
    <source>
        <dbReference type="EMBL" id="BAR95209.1"/>
    </source>
</evidence>
<sequence>MKVPLLQCKTIDFTVQKRLFWIARTALLQSEKMIIERKI</sequence>
<accession>A0AAD1F6I9</accession>
<protein>
    <submittedName>
        <fullName evidence="1">Uncharacterized protein</fullName>
    </submittedName>
</protein>
<organism evidence="1 2">
    <name type="scientific">Prevotella intermedia</name>
    <dbReference type="NCBI Taxonomy" id="28131"/>
    <lineage>
        <taxon>Bacteria</taxon>
        <taxon>Pseudomonadati</taxon>
        <taxon>Bacteroidota</taxon>
        <taxon>Bacteroidia</taxon>
        <taxon>Bacteroidales</taxon>
        <taxon>Prevotellaceae</taxon>
        <taxon>Prevotella</taxon>
    </lineage>
</organism>
<name>A0AAD1F6I9_PREIN</name>
<reference evidence="1 2" key="1">
    <citation type="submission" date="2015-07" db="EMBL/GenBank/DDBJ databases">
        <title>Complete genome sequence of Prevotella intermedia strain 17-2.</title>
        <authorList>
            <person name="Nambu T."/>
        </authorList>
    </citation>
    <scope>NUCLEOTIDE SEQUENCE [LARGE SCALE GENOMIC DNA]</scope>
    <source>
        <strain evidence="1 2">17-2</strain>
    </source>
</reference>
<dbReference type="AlphaFoldDB" id="A0AAD1F6I9"/>
<evidence type="ECO:0000313" key="2">
    <source>
        <dbReference type="Proteomes" id="UP000067008"/>
    </source>
</evidence>
<proteinExistence type="predicted"/>
<gene>
    <name evidence="1" type="ORF">PI172_0481</name>
</gene>